<gene>
    <name evidence="1" type="ORF">M3I41_00450</name>
</gene>
<reference evidence="1" key="1">
    <citation type="submission" date="2022-05" db="EMBL/GenBank/DDBJ databases">
        <title>Using nanopore sequencing to obtain complete genomes from saliva samples.</title>
        <authorList>
            <person name="Baker J.L."/>
        </authorList>
    </citation>
    <scope>NUCLEOTIDE SEQUENCE</scope>
    <source>
        <strain evidence="1">JCVI-JB-Ag32</strain>
    </source>
</reference>
<dbReference type="AlphaFoldDB" id="A0A9E7DD45"/>
<evidence type="ECO:0000313" key="2">
    <source>
        <dbReference type="Proteomes" id="UP000830236"/>
    </source>
</evidence>
<sequence>MSNLHYVRQLVLSAKNQVPTIPNQWRGSAAQAAGQSLAQLSAAINVLIGAVDNDIQALSTPS</sequence>
<proteinExistence type="predicted"/>
<dbReference type="KEGG" id="agh:M3I41_00450"/>
<dbReference type="EMBL" id="CP097095">
    <property type="protein sequence ID" value="UQF79785.1"/>
    <property type="molecule type" value="Genomic_DNA"/>
</dbReference>
<name>A0A9E7DD45_9ACTO</name>
<evidence type="ECO:0000313" key="1">
    <source>
        <dbReference type="EMBL" id="UQF79785.1"/>
    </source>
</evidence>
<dbReference type="Proteomes" id="UP000830236">
    <property type="component" value="Chromosome"/>
</dbReference>
<protein>
    <submittedName>
        <fullName evidence="1">Uncharacterized protein</fullName>
    </submittedName>
</protein>
<accession>A0A9E7DD45</accession>
<organism evidence="1 2">
    <name type="scientific">Actinomyces graevenitzii</name>
    <dbReference type="NCBI Taxonomy" id="55565"/>
    <lineage>
        <taxon>Bacteria</taxon>
        <taxon>Bacillati</taxon>
        <taxon>Actinomycetota</taxon>
        <taxon>Actinomycetes</taxon>
        <taxon>Actinomycetales</taxon>
        <taxon>Actinomycetaceae</taxon>
        <taxon>Actinomyces</taxon>
    </lineage>
</organism>